<dbReference type="Proteomes" id="UP000320516">
    <property type="component" value="Unassembled WGS sequence"/>
</dbReference>
<sequence length="343" mass="39195">MPKVHCYTSISFSYLDRARVLAETVRRHHPDWTMWLLLSDDAPPGFRFDLAEEDFDHVVNIRDLGIDDYRSWAFGHDVVELCTAVKGPMMHKLLSEGAEFVVYLDPDIAVFSPLDHVVDMLGRHSVILTPHIATPESSLAGILDNEIGSLKHGVYNLGFVAVRACTEGKRFAGWWRDRLLQFCHDDVPNGLFTDQRWCDLVPALFRDVGILHNPAYNVASWNLGNRPITIGDDGMIRAGGEVLRFFHFTKVNTAGEGMLARYSYGDTEVFELLRWYRERLSAHKADGLPDRWWIYGTYADGTTIPRSHRLTWRARWDVRNHFKDPFLSGPSGYQAWCAAEGLR</sequence>
<dbReference type="AlphaFoldDB" id="A0A560JCF6"/>
<comment type="caution">
    <text evidence="1">The sequence shown here is derived from an EMBL/GenBank/DDBJ whole genome shotgun (WGS) entry which is preliminary data.</text>
</comment>
<dbReference type="RefSeq" id="WP_145612940.1">
    <property type="nucleotide sequence ID" value="NZ_JARPAF010000001.1"/>
</dbReference>
<accession>A0A560JCF6</accession>
<dbReference type="SUPFAM" id="SSF53448">
    <property type="entry name" value="Nucleotide-diphospho-sugar transferases"/>
    <property type="match status" value="1"/>
</dbReference>
<organism evidence="1 2">
    <name type="scientific">Nitrospirillum amazonense</name>
    <dbReference type="NCBI Taxonomy" id="28077"/>
    <lineage>
        <taxon>Bacteria</taxon>
        <taxon>Pseudomonadati</taxon>
        <taxon>Pseudomonadota</taxon>
        <taxon>Alphaproteobacteria</taxon>
        <taxon>Rhodospirillales</taxon>
        <taxon>Azospirillaceae</taxon>
        <taxon>Nitrospirillum</taxon>
    </lineage>
</organism>
<name>A0A560JCF6_9PROT</name>
<evidence type="ECO:0000313" key="1">
    <source>
        <dbReference type="EMBL" id="TWB68695.1"/>
    </source>
</evidence>
<dbReference type="EMBL" id="VITV01000010">
    <property type="protein sequence ID" value="TWB68695.1"/>
    <property type="molecule type" value="Genomic_DNA"/>
</dbReference>
<evidence type="ECO:0000313" key="2">
    <source>
        <dbReference type="Proteomes" id="UP000320516"/>
    </source>
</evidence>
<reference evidence="1 2" key="1">
    <citation type="submission" date="2019-06" db="EMBL/GenBank/DDBJ databases">
        <title>Genomic Encyclopedia of Type Strains, Phase IV (KMG-V): Genome sequencing to study the core and pangenomes of soil and plant-associated prokaryotes.</title>
        <authorList>
            <person name="Whitman W."/>
        </authorList>
    </citation>
    <scope>NUCLEOTIDE SEQUENCE [LARGE SCALE GENOMIC DNA]</scope>
    <source>
        <strain evidence="1 2">BR 12005</strain>
    </source>
</reference>
<proteinExistence type="predicted"/>
<evidence type="ECO:0008006" key="3">
    <source>
        <dbReference type="Google" id="ProtNLM"/>
    </source>
</evidence>
<dbReference type="Gene3D" id="3.90.550.10">
    <property type="entry name" value="Spore Coat Polysaccharide Biosynthesis Protein SpsA, Chain A"/>
    <property type="match status" value="1"/>
</dbReference>
<dbReference type="InterPro" id="IPR029044">
    <property type="entry name" value="Nucleotide-diphossugar_trans"/>
</dbReference>
<gene>
    <name evidence="1" type="ORF">FBZ87_1103</name>
</gene>
<protein>
    <recommendedName>
        <fullName evidence="3">Glycosyl transferase</fullName>
    </recommendedName>
</protein>